<organism evidence="9 10">
    <name type="scientific">Thermus arciformis</name>
    <dbReference type="NCBI Taxonomy" id="482827"/>
    <lineage>
        <taxon>Bacteria</taxon>
        <taxon>Thermotogati</taxon>
        <taxon>Deinococcota</taxon>
        <taxon>Deinococci</taxon>
        <taxon>Thermales</taxon>
        <taxon>Thermaceae</taxon>
        <taxon>Thermus</taxon>
    </lineage>
</organism>
<evidence type="ECO:0000259" key="7">
    <source>
        <dbReference type="Pfam" id="PF21981"/>
    </source>
</evidence>
<dbReference type="EMBL" id="FNBC01000003">
    <property type="protein sequence ID" value="SDE53067.1"/>
    <property type="molecule type" value="Genomic_DNA"/>
</dbReference>
<keyword evidence="4 5" id="KW-0963">Cytoplasm</keyword>
<comment type="function">
    <text evidence="5">Modulates RecA activity.</text>
</comment>
<comment type="similarity">
    <text evidence="2 5">Belongs to the RecX family.</text>
</comment>
<evidence type="ECO:0000256" key="2">
    <source>
        <dbReference type="ARBA" id="ARBA00009695"/>
    </source>
</evidence>
<dbReference type="RefSeq" id="WP_093005344.1">
    <property type="nucleotide sequence ID" value="NZ_FNBC01000003.1"/>
</dbReference>
<dbReference type="GO" id="GO:0006282">
    <property type="term" value="P:regulation of DNA repair"/>
    <property type="evidence" value="ECO:0007669"/>
    <property type="project" value="UniProtKB-UniRule"/>
</dbReference>
<dbReference type="PANTHER" id="PTHR33602:SF1">
    <property type="entry name" value="REGULATORY PROTEIN RECX FAMILY PROTEIN"/>
    <property type="match status" value="1"/>
</dbReference>
<comment type="subcellular location">
    <subcellularLocation>
        <location evidence="1 5">Cytoplasm</location>
    </subcellularLocation>
</comment>
<keyword evidence="10" id="KW-1185">Reference proteome</keyword>
<evidence type="ECO:0000256" key="4">
    <source>
        <dbReference type="ARBA" id="ARBA00022490"/>
    </source>
</evidence>
<sequence>MDKAEAFAYALRLLSRRAMSRARLKEKLLERFPEAEVDQALERLSALGYLDDRAFAETFVALRRKYGPRKLRHLLRAQGVGEEVVEAVLREVGEEEVLEAALRALRRYPRRQDKAKAVRFLLGRGFPLAVALQAYELAKEEEKG</sequence>
<evidence type="ECO:0000256" key="5">
    <source>
        <dbReference type="HAMAP-Rule" id="MF_01114"/>
    </source>
</evidence>
<dbReference type="InterPro" id="IPR053924">
    <property type="entry name" value="RecX_HTH_2nd"/>
</dbReference>
<name>A0A1G7DNI4_9DEIN</name>
<evidence type="ECO:0000313" key="10">
    <source>
        <dbReference type="Proteomes" id="UP000199446"/>
    </source>
</evidence>
<dbReference type="Pfam" id="PF02631">
    <property type="entry name" value="RecX_HTH2"/>
    <property type="match status" value="1"/>
</dbReference>
<dbReference type="InterPro" id="IPR036388">
    <property type="entry name" value="WH-like_DNA-bd_sf"/>
</dbReference>
<dbReference type="InterPro" id="IPR053925">
    <property type="entry name" value="RecX_HTH_3rd"/>
</dbReference>
<evidence type="ECO:0000259" key="6">
    <source>
        <dbReference type="Pfam" id="PF02631"/>
    </source>
</evidence>
<dbReference type="Proteomes" id="UP000199446">
    <property type="component" value="Unassembled WGS sequence"/>
</dbReference>
<evidence type="ECO:0000259" key="8">
    <source>
        <dbReference type="Pfam" id="PF21982"/>
    </source>
</evidence>
<evidence type="ECO:0000313" key="9">
    <source>
        <dbReference type="EMBL" id="SDE53067.1"/>
    </source>
</evidence>
<gene>
    <name evidence="5" type="primary">recX</name>
    <name evidence="9" type="ORF">SAMN04488243_10359</name>
</gene>
<dbReference type="Pfam" id="PF21981">
    <property type="entry name" value="RecX_HTH3"/>
    <property type="match status" value="1"/>
</dbReference>
<evidence type="ECO:0000256" key="3">
    <source>
        <dbReference type="ARBA" id="ARBA00018111"/>
    </source>
</evidence>
<dbReference type="HAMAP" id="MF_01114">
    <property type="entry name" value="RecX"/>
    <property type="match status" value="1"/>
</dbReference>
<dbReference type="STRING" id="482827.SAMN04488243_10359"/>
<dbReference type="AlphaFoldDB" id="A0A1G7DNI4"/>
<dbReference type="InterPro" id="IPR053926">
    <property type="entry name" value="RecX_HTH_1st"/>
</dbReference>
<dbReference type="OrthoDB" id="26279at2"/>
<dbReference type="GO" id="GO:0005737">
    <property type="term" value="C:cytoplasm"/>
    <property type="evidence" value="ECO:0007669"/>
    <property type="project" value="UniProtKB-SubCell"/>
</dbReference>
<accession>A0A1G7DNI4</accession>
<feature type="domain" description="RecX third three-helical" evidence="7">
    <location>
        <begin position="96"/>
        <end position="133"/>
    </location>
</feature>
<reference evidence="10" key="1">
    <citation type="submission" date="2016-10" db="EMBL/GenBank/DDBJ databases">
        <authorList>
            <person name="Varghese N."/>
            <person name="Submissions S."/>
        </authorList>
    </citation>
    <scope>NUCLEOTIDE SEQUENCE [LARGE SCALE GENOMIC DNA]</scope>
    <source>
        <strain evidence="10">CGMCC 1.6992</strain>
    </source>
</reference>
<proteinExistence type="inferred from homology"/>
<feature type="domain" description="RecX first three-helical" evidence="8">
    <location>
        <begin position="6"/>
        <end position="44"/>
    </location>
</feature>
<protein>
    <recommendedName>
        <fullName evidence="3 5">Regulatory protein RecX</fullName>
    </recommendedName>
</protein>
<evidence type="ECO:0000256" key="1">
    <source>
        <dbReference type="ARBA" id="ARBA00004496"/>
    </source>
</evidence>
<dbReference type="InterPro" id="IPR003783">
    <property type="entry name" value="Regulatory_RecX"/>
</dbReference>
<dbReference type="PANTHER" id="PTHR33602">
    <property type="entry name" value="REGULATORY PROTEIN RECX FAMILY PROTEIN"/>
    <property type="match status" value="1"/>
</dbReference>
<feature type="domain" description="RecX second three-helical" evidence="6">
    <location>
        <begin position="51"/>
        <end position="89"/>
    </location>
</feature>
<dbReference type="Gene3D" id="1.10.10.10">
    <property type="entry name" value="Winged helix-like DNA-binding domain superfamily/Winged helix DNA-binding domain"/>
    <property type="match status" value="2"/>
</dbReference>
<dbReference type="Pfam" id="PF21982">
    <property type="entry name" value="RecX_HTH1"/>
    <property type="match status" value="1"/>
</dbReference>